<evidence type="ECO:0000313" key="2">
    <source>
        <dbReference type="Proteomes" id="UP000306319"/>
    </source>
</evidence>
<name>A0AC61RGY7_9BACT</name>
<comment type="caution">
    <text evidence="1">The sequence shown here is derived from an EMBL/GenBank/DDBJ whole genome shotgun (WGS) entry which is preliminary data.</text>
</comment>
<protein>
    <submittedName>
        <fullName evidence="1">Glycosyhydrolase</fullName>
    </submittedName>
</protein>
<dbReference type="EMBL" id="SRYB01000008">
    <property type="protein sequence ID" value="TGY79176.1"/>
    <property type="molecule type" value="Genomic_DNA"/>
</dbReference>
<accession>A0AC61RGY7</accession>
<keyword evidence="2" id="KW-1185">Reference proteome</keyword>
<gene>
    <name evidence="1" type="ORF">E5331_07290</name>
</gene>
<dbReference type="Proteomes" id="UP000306319">
    <property type="component" value="Unassembled WGS sequence"/>
</dbReference>
<reference evidence="1" key="1">
    <citation type="submission" date="2019-04" db="EMBL/GenBank/DDBJ databases">
        <title>Microbes associate with the intestines of laboratory mice.</title>
        <authorList>
            <person name="Navarre W."/>
            <person name="Wong E."/>
            <person name="Huang K."/>
            <person name="Tropini C."/>
            <person name="Ng K."/>
            <person name="Yu B."/>
        </authorList>
    </citation>
    <scope>NUCLEOTIDE SEQUENCE</scope>
    <source>
        <strain evidence="1">NM04_E33</strain>
    </source>
</reference>
<organism evidence="1 2">
    <name type="scientific">Lepagella muris</name>
    <dbReference type="NCBI Taxonomy" id="3032870"/>
    <lineage>
        <taxon>Bacteria</taxon>
        <taxon>Pseudomonadati</taxon>
        <taxon>Bacteroidota</taxon>
        <taxon>Bacteroidia</taxon>
        <taxon>Bacteroidales</taxon>
        <taxon>Muribaculaceae</taxon>
        <taxon>Lepagella</taxon>
    </lineage>
</organism>
<sequence length="861" mass="97281">MIKNLITSSVALMISFSVVAKDHDMSVGTSSSGDSVAGFTMISENGLPCIILDPDDQKGVGIAVNNFAADLRNVSGKMPVVSSEVKGPKAIIVGTLDSKFIRQLAKEKKIDVSGLKGKTEQYLITFVDNPMPGVEEAVVIVGSDRRGTIYGVYEMSEQIGVSPWYWWADVPVEHKDNLILRKGDYTNGEPAVRYRGLFLNDEAPCLTGWVKNYFGTNYGGHEFYGKVFELILRLRGNYMWPAMWGWAFYADDPANSDLADEMGVIMGTSHHEPMARNHQEWARKRSQYGAWDYATNKDTIDKFFREGIRRVKDKEDIVTIGMRGDGDAPMGGEEGHDHEYVSRDRENLRLLERIISNQRKIIKEETGKSPDKHPQLWALYKEVQKYYDMGLKVPDDVIILLSDDNWGNVRRVPTDQESKHPGGFGLYYHVDYVGAPRNSKWLNVTPIQNMWEQLSLATEYGVDKLWILNVGDLKPMEYPISLFMDMAWNPTAYDASNILDHTEKFCAQQFGEDQSAEAARILNLYSKYAGRVTPEMLDRTTYNLESGEWRNVRADFLILEAEAQRQYDSLSPQYRDAYKQIILYPVSAMANLYDMYYSQAMNHKLYSEGNPDCNLWADRVAKTFARDKALSDDYNHTMSGGKWNGMMTQKHIGYTSWSDDFPEDVMPEVFRIDDSKAQGGYVYSGKDGVVSMEAPHYWDAENAANAGWTVIPDMGRTLGGVTLMPRKSSTDNACLRYKMQLDERPDSVDVLVVVKSTLAFSRKSGHRFVVGIEGGGEAEVNFNHDLNEENGNAYTRLYPTVARRVIENKVKLPVPATTDGSYTLYLRPLDPGVVFEKIVVDYAGGNKPGYLHNEESPVKRK</sequence>
<proteinExistence type="predicted"/>
<evidence type="ECO:0000313" key="1">
    <source>
        <dbReference type="EMBL" id="TGY79176.1"/>
    </source>
</evidence>